<dbReference type="EMBL" id="BJFL01000018">
    <property type="protein sequence ID" value="GDY31824.1"/>
    <property type="molecule type" value="Genomic_DNA"/>
</dbReference>
<keyword evidence="3" id="KW-1185">Reference proteome</keyword>
<comment type="caution">
    <text evidence="2">The sequence shown here is derived from an EMBL/GenBank/DDBJ whole genome shotgun (WGS) entry which is preliminary data.</text>
</comment>
<dbReference type="RefSeq" id="WP_137814879.1">
    <property type="nucleotide sequence ID" value="NZ_BJFL01000018.1"/>
</dbReference>
<sequence>MNTPAHTAQAPTAWRKSSYSTGTGNCVEVAPAAGGVVIRHSKHPTAGTITFGFADWKSFIHEVQNGPNSTNSAVTVTRSGTDTLVRSLHTGVELRFDQAEWSAFVAGAIDGEFDLADRLTTTVN</sequence>
<evidence type="ECO:0000313" key="2">
    <source>
        <dbReference type="EMBL" id="GDY31824.1"/>
    </source>
</evidence>
<organism evidence="2 3">
    <name type="scientific">Gandjariella thermophila</name>
    <dbReference type="NCBI Taxonomy" id="1931992"/>
    <lineage>
        <taxon>Bacteria</taxon>
        <taxon>Bacillati</taxon>
        <taxon>Actinomycetota</taxon>
        <taxon>Actinomycetes</taxon>
        <taxon>Pseudonocardiales</taxon>
        <taxon>Pseudonocardiaceae</taxon>
        <taxon>Gandjariella</taxon>
    </lineage>
</organism>
<name>A0A4D4J8H6_9PSEU</name>
<dbReference type="InterPro" id="IPR007278">
    <property type="entry name" value="DUF397"/>
</dbReference>
<accession>A0A4D4J8H6</accession>
<evidence type="ECO:0000313" key="3">
    <source>
        <dbReference type="Proteomes" id="UP000298860"/>
    </source>
</evidence>
<protein>
    <recommendedName>
        <fullName evidence="1">DUF397 domain-containing protein</fullName>
    </recommendedName>
</protein>
<evidence type="ECO:0000259" key="1">
    <source>
        <dbReference type="Pfam" id="PF04149"/>
    </source>
</evidence>
<dbReference type="AlphaFoldDB" id="A0A4D4J8H6"/>
<feature type="domain" description="DUF397" evidence="1">
    <location>
        <begin position="13"/>
        <end position="63"/>
    </location>
</feature>
<proteinExistence type="predicted"/>
<dbReference type="Proteomes" id="UP000298860">
    <property type="component" value="Unassembled WGS sequence"/>
</dbReference>
<dbReference type="OrthoDB" id="4556373at2"/>
<gene>
    <name evidence="2" type="ORF">GTS_34570</name>
</gene>
<dbReference type="Pfam" id="PF04149">
    <property type="entry name" value="DUF397"/>
    <property type="match status" value="1"/>
</dbReference>
<reference evidence="3" key="1">
    <citation type="submission" date="2019-04" db="EMBL/GenBank/DDBJ databases">
        <title>Draft genome sequence of Pseudonocardiaceae bacterium SL3-2-4.</title>
        <authorList>
            <person name="Ningsih F."/>
            <person name="Yokota A."/>
            <person name="Sakai Y."/>
            <person name="Nanatani K."/>
            <person name="Yabe S."/>
            <person name="Oetari A."/>
            <person name="Sjamsuridzal W."/>
        </authorList>
    </citation>
    <scope>NUCLEOTIDE SEQUENCE [LARGE SCALE GENOMIC DNA]</scope>
    <source>
        <strain evidence="3">SL3-2-4</strain>
    </source>
</reference>